<keyword evidence="4" id="KW-0503">Monooxygenase</keyword>
<evidence type="ECO:0000256" key="4">
    <source>
        <dbReference type="ARBA" id="ARBA00023033"/>
    </source>
</evidence>
<sequence>MTGPTRPAPVEFVSQVHVRDASDLYPRPGNDIEPDFLRRYADALEEAGFDHTLVPYGSAGFSALGVADALSQLTERIGLIVALRPNLLHPTAAAQALATLDQLSRGRARVHLISGGNTAEQARQGDFLTKDERYERTAEFIGILRRAWTEAEPWSHEGRFYRFEDFVAGLKPVHGTVPISFGGSSVQAHRIGGALADIYGLWGEPLAQTTEQIDTITAAATAAGRAAPPRIWVTFRPIIAPTEEQAWEKAHTILGALRAQRAGDPAPPPPENAGSQRLLAAAAAGELHDRALWTPVAAATNAAGASTALVGTPETVVAAILDYVDLGASIVSIRGYDNLNDVVDYGRYLLPPLREELARRAPQAVTSPPAAAVPDAAVPVPVGT</sequence>
<dbReference type="PANTHER" id="PTHR42847:SF4">
    <property type="entry name" value="ALKANESULFONATE MONOOXYGENASE-RELATED"/>
    <property type="match status" value="1"/>
</dbReference>
<name>A0ABN2N489_9PSEU</name>
<keyword evidence="1" id="KW-0285">Flavoprotein</keyword>
<evidence type="ECO:0000259" key="5">
    <source>
        <dbReference type="Pfam" id="PF00296"/>
    </source>
</evidence>
<dbReference type="PANTHER" id="PTHR42847">
    <property type="entry name" value="ALKANESULFONATE MONOOXYGENASE"/>
    <property type="match status" value="1"/>
</dbReference>
<dbReference type="InterPro" id="IPR050172">
    <property type="entry name" value="SsuD_RutA_monooxygenase"/>
</dbReference>
<organism evidence="6 7">
    <name type="scientific">Pseudonocardia ailaonensis</name>
    <dbReference type="NCBI Taxonomy" id="367279"/>
    <lineage>
        <taxon>Bacteria</taxon>
        <taxon>Bacillati</taxon>
        <taxon>Actinomycetota</taxon>
        <taxon>Actinomycetes</taxon>
        <taxon>Pseudonocardiales</taxon>
        <taxon>Pseudonocardiaceae</taxon>
        <taxon>Pseudonocardia</taxon>
    </lineage>
</organism>
<accession>A0ABN2N489</accession>
<evidence type="ECO:0000256" key="3">
    <source>
        <dbReference type="ARBA" id="ARBA00023002"/>
    </source>
</evidence>
<protein>
    <submittedName>
        <fullName evidence="6">LLM class flavin-dependent oxidoreductase</fullName>
    </submittedName>
</protein>
<evidence type="ECO:0000256" key="1">
    <source>
        <dbReference type="ARBA" id="ARBA00022630"/>
    </source>
</evidence>
<dbReference type="EMBL" id="BAAAQK010000009">
    <property type="protein sequence ID" value="GAA1851942.1"/>
    <property type="molecule type" value="Genomic_DNA"/>
</dbReference>
<dbReference type="InterPro" id="IPR011251">
    <property type="entry name" value="Luciferase-like_dom"/>
</dbReference>
<comment type="caution">
    <text evidence="6">The sequence shown here is derived from an EMBL/GenBank/DDBJ whole genome shotgun (WGS) entry which is preliminary data.</text>
</comment>
<keyword evidence="3" id="KW-0560">Oxidoreductase</keyword>
<keyword evidence="7" id="KW-1185">Reference proteome</keyword>
<dbReference type="Pfam" id="PF00296">
    <property type="entry name" value="Bac_luciferase"/>
    <property type="match status" value="1"/>
</dbReference>
<keyword evidence="2" id="KW-0288">FMN</keyword>
<dbReference type="InterPro" id="IPR036661">
    <property type="entry name" value="Luciferase-like_sf"/>
</dbReference>
<feature type="domain" description="Luciferase-like" evidence="5">
    <location>
        <begin position="32"/>
        <end position="328"/>
    </location>
</feature>
<evidence type="ECO:0000256" key="2">
    <source>
        <dbReference type="ARBA" id="ARBA00022643"/>
    </source>
</evidence>
<dbReference type="RefSeq" id="WP_344417877.1">
    <property type="nucleotide sequence ID" value="NZ_BAAAQK010000009.1"/>
</dbReference>
<dbReference type="Gene3D" id="3.20.20.30">
    <property type="entry name" value="Luciferase-like domain"/>
    <property type="match status" value="1"/>
</dbReference>
<evidence type="ECO:0000313" key="7">
    <source>
        <dbReference type="Proteomes" id="UP001500449"/>
    </source>
</evidence>
<proteinExistence type="predicted"/>
<reference evidence="6 7" key="1">
    <citation type="journal article" date="2019" name="Int. J. Syst. Evol. Microbiol.">
        <title>The Global Catalogue of Microorganisms (GCM) 10K type strain sequencing project: providing services to taxonomists for standard genome sequencing and annotation.</title>
        <authorList>
            <consortium name="The Broad Institute Genomics Platform"/>
            <consortium name="The Broad Institute Genome Sequencing Center for Infectious Disease"/>
            <person name="Wu L."/>
            <person name="Ma J."/>
        </authorList>
    </citation>
    <scope>NUCLEOTIDE SEQUENCE [LARGE SCALE GENOMIC DNA]</scope>
    <source>
        <strain evidence="6 7">JCM 16009</strain>
    </source>
</reference>
<gene>
    <name evidence="6" type="ORF">GCM10009836_34960</name>
</gene>
<dbReference type="Proteomes" id="UP001500449">
    <property type="component" value="Unassembled WGS sequence"/>
</dbReference>
<evidence type="ECO:0000313" key="6">
    <source>
        <dbReference type="EMBL" id="GAA1851942.1"/>
    </source>
</evidence>
<dbReference type="SUPFAM" id="SSF51679">
    <property type="entry name" value="Bacterial luciferase-like"/>
    <property type="match status" value="1"/>
</dbReference>